<dbReference type="InterPro" id="IPR002872">
    <property type="entry name" value="Proline_DH_dom"/>
</dbReference>
<dbReference type="Pfam" id="PF14850">
    <property type="entry name" value="Pro_dh-DNA_bdg"/>
    <property type="match status" value="1"/>
</dbReference>
<dbReference type="EC" id="1.5.5.2" evidence="5"/>
<reference evidence="10 11" key="1">
    <citation type="submission" date="2023-04" db="EMBL/GenBank/DDBJ databases">
        <title>Marinobulbifer ophiurae gen. nov., sp. Nov., isolate from tissue of brittle star Ophioplocus japonicus.</title>
        <authorList>
            <person name="Kawano K."/>
            <person name="Sawayama S."/>
            <person name="Nakagawa S."/>
        </authorList>
    </citation>
    <scope>NUCLEOTIDE SEQUENCE [LARGE SCALE GENOMIC DNA]</scope>
    <source>
        <strain evidence="10 11">NKW57</strain>
    </source>
</reference>
<dbReference type="InterPro" id="IPR016163">
    <property type="entry name" value="Ald_DH_C"/>
</dbReference>
<dbReference type="InterPro" id="IPR016162">
    <property type="entry name" value="Ald_DH_N"/>
</dbReference>
<keyword evidence="5" id="KW-0804">Transcription</keyword>
<evidence type="ECO:0000259" key="8">
    <source>
        <dbReference type="Pfam" id="PF01619"/>
    </source>
</evidence>
<dbReference type="EMBL" id="BSYJ01000005">
    <property type="protein sequence ID" value="GMG88094.1"/>
    <property type="molecule type" value="Genomic_DNA"/>
</dbReference>
<dbReference type="InterPro" id="IPR016161">
    <property type="entry name" value="Ald_DH/histidinol_DH"/>
</dbReference>
<comment type="function">
    <text evidence="5">Oxidizes proline to glutamate for use as a carbon and nitrogen source.</text>
</comment>
<dbReference type="Gene3D" id="3.40.605.10">
    <property type="entry name" value="Aldehyde Dehydrogenase, Chain A, domain 1"/>
    <property type="match status" value="1"/>
</dbReference>
<keyword evidence="5" id="KW-0805">Transcription regulation</keyword>
<evidence type="ECO:0000313" key="10">
    <source>
        <dbReference type="EMBL" id="GMG88094.1"/>
    </source>
</evidence>
<dbReference type="SUPFAM" id="SSF51730">
    <property type="entry name" value="FAD-linked oxidoreductase"/>
    <property type="match status" value="1"/>
</dbReference>
<dbReference type="PANTHER" id="PTHR42862:SF1">
    <property type="entry name" value="DELTA-1-PYRROLINE-5-CARBOXYLATE DEHYDROGENASE 2, ISOFORM A-RELATED"/>
    <property type="match status" value="1"/>
</dbReference>
<dbReference type="PIRSF" id="PIRSF000197">
    <property type="entry name" value="Bifunct_PutA"/>
    <property type="match status" value="1"/>
</dbReference>
<dbReference type="Gene3D" id="1.20.5.460">
    <property type="entry name" value="Single helix bin"/>
    <property type="match status" value="1"/>
</dbReference>
<comment type="similarity">
    <text evidence="5">In the C-terminal section; belongs to the aldehyde dehydrogenase family.</text>
</comment>
<dbReference type="SUPFAM" id="SSF53720">
    <property type="entry name" value="ALDH-like"/>
    <property type="match status" value="1"/>
</dbReference>
<comment type="pathway">
    <text evidence="1 5">Amino-acid degradation; L-proline degradation into L-glutamate; L-glutamate from L-proline: step 2/2.</text>
</comment>
<evidence type="ECO:0000259" key="9">
    <source>
        <dbReference type="Pfam" id="PF14850"/>
    </source>
</evidence>
<dbReference type="Pfam" id="PF00171">
    <property type="entry name" value="Aldedh"/>
    <property type="match status" value="1"/>
</dbReference>
<comment type="similarity">
    <text evidence="5">In the N-terminal section; belongs to the proline dehydrogenase family.</text>
</comment>
<feature type="region of interest" description="Disordered" evidence="6">
    <location>
        <begin position="56"/>
        <end position="79"/>
    </location>
</feature>
<protein>
    <recommendedName>
        <fullName evidence="5">Bifunctional protein PutA</fullName>
    </recommendedName>
    <domain>
        <recommendedName>
            <fullName evidence="5">Proline dehydrogenase</fullName>
            <ecNumber evidence="5">1.5.5.2</ecNumber>
        </recommendedName>
        <alternativeName>
            <fullName evidence="5">Proline oxidase</fullName>
        </alternativeName>
    </domain>
    <domain>
        <recommendedName>
            <fullName evidence="5">Delta-1-pyrroline-5-carboxylate dehydrogenase</fullName>
            <shortName evidence="5">P5C dehydrogenase</shortName>
            <ecNumber evidence="5">1.2.1.88</ecNumber>
        </recommendedName>
        <alternativeName>
            <fullName evidence="5">L-glutamate gamma-semialdehyde dehydrogenase</fullName>
        </alternativeName>
    </domain>
</protein>
<dbReference type="Pfam" id="PF01619">
    <property type="entry name" value="Pro_dh"/>
    <property type="match status" value="1"/>
</dbReference>
<dbReference type="Gene3D" id="3.40.309.10">
    <property type="entry name" value="Aldehyde Dehydrogenase, Chain A, domain 2"/>
    <property type="match status" value="1"/>
</dbReference>
<keyword evidence="5" id="KW-0285">Flavoprotein</keyword>
<gene>
    <name evidence="10" type="primary">putA</name>
    <name evidence="10" type="ORF">MNKW57_24150</name>
</gene>
<keyword evidence="5" id="KW-0642">Proline metabolism</keyword>
<comment type="cofactor">
    <cofactor evidence="5">
        <name>FAD</name>
        <dbReference type="ChEBI" id="CHEBI:57692"/>
    </cofactor>
</comment>
<keyword evidence="3 5" id="KW-0520">NAD</keyword>
<dbReference type="PANTHER" id="PTHR42862">
    <property type="entry name" value="DELTA-1-PYRROLINE-5-CARBOXYLATE DEHYDROGENASE 1, ISOFORM A-RELATED"/>
    <property type="match status" value="1"/>
</dbReference>
<comment type="caution">
    <text evidence="10">The sequence shown here is derived from an EMBL/GenBank/DDBJ whole genome shotgun (WGS) entry which is preliminary data.</text>
</comment>
<dbReference type="NCBIfam" id="TIGR01238">
    <property type="entry name" value="D1pyr5carbox3"/>
    <property type="match status" value="1"/>
</dbReference>
<evidence type="ECO:0000256" key="4">
    <source>
        <dbReference type="ARBA" id="ARBA00048142"/>
    </source>
</evidence>
<dbReference type="InterPro" id="IPR016160">
    <property type="entry name" value="Ald_DH_CS_CYS"/>
</dbReference>
<dbReference type="SUPFAM" id="SSF81935">
    <property type="entry name" value="N-terminal domain of bifunctional PutA protein"/>
    <property type="match status" value="1"/>
</dbReference>
<keyword evidence="5" id="KW-0238">DNA-binding</keyword>
<dbReference type="InterPro" id="IPR015590">
    <property type="entry name" value="Aldehyde_DH_dom"/>
</dbReference>
<name>A0ABQ6M172_9GAMM</name>
<evidence type="ECO:0000256" key="5">
    <source>
        <dbReference type="PIRNR" id="PIRNR000197"/>
    </source>
</evidence>
<keyword evidence="5" id="KW-0274">FAD</keyword>
<dbReference type="Proteomes" id="UP001224392">
    <property type="component" value="Unassembled WGS sequence"/>
</dbReference>
<comment type="pathway">
    <text evidence="5">Amino-acid degradation; L-proline degradation into L-glutamate; L-glutamate from L-proline: step 1/2.</text>
</comment>
<keyword evidence="11" id="KW-1185">Reference proteome</keyword>
<evidence type="ECO:0000256" key="2">
    <source>
        <dbReference type="ARBA" id="ARBA00023002"/>
    </source>
</evidence>
<feature type="domain" description="Proline dehydrogenase PutA" evidence="9">
    <location>
        <begin position="87"/>
        <end position="201"/>
    </location>
</feature>
<dbReference type="NCBIfam" id="NF008869">
    <property type="entry name" value="PRK11904.1"/>
    <property type="match status" value="1"/>
</dbReference>
<dbReference type="InterPro" id="IPR029041">
    <property type="entry name" value="FAD-linked_oxidoreductase-like"/>
</dbReference>
<accession>A0ABQ6M172</accession>
<dbReference type="RefSeq" id="WP_285764708.1">
    <property type="nucleotide sequence ID" value="NZ_BSYJ01000005.1"/>
</dbReference>
<evidence type="ECO:0000256" key="6">
    <source>
        <dbReference type="SAM" id="MobiDB-lite"/>
    </source>
</evidence>
<comment type="catalytic activity">
    <reaction evidence="4 5">
        <text>L-glutamate 5-semialdehyde + NAD(+) + H2O = L-glutamate + NADH + 2 H(+)</text>
        <dbReference type="Rhea" id="RHEA:30235"/>
        <dbReference type="ChEBI" id="CHEBI:15377"/>
        <dbReference type="ChEBI" id="CHEBI:15378"/>
        <dbReference type="ChEBI" id="CHEBI:29985"/>
        <dbReference type="ChEBI" id="CHEBI:57540"/>
        <dbReference type="ChEBI" id="CHEBI:57945"/>
        <dbReference type="ChEBI" id="CHEBI:58066"/>
        <dbReference type="EC" id="1.2.1.88"/>
    </reaction>
</comment>
<feature type="domain" description="Aldehyde dehydrogenase" evidence="7">
    <location>
        <begin position="592"/>
        <end position="1051"/>
    </location>
</feature>
<dbReference type="InterPro" id="IPR050485">
    <property type="entry name" value="Proline_metab_enzyme"/>
</dbReference>
<sequence>MPYQSANVIIKSERQVQSQKESIFDAKVPNLNDLRERVRDYLHADENQCVSELLTTRRPSDSQRSEILKKSRDLVHKSREHRSKRGMLDAFLQQFGLSNKEGVALMCLAESLLRVPDADTADKLIAEKVHSGDWSSHRGQSDSLFVNASTWGLMLTGGIVELDPDITETPSHWMKRLVSRMGEPMVRTSMMQAMKIMGGQYVLGRTIEEALKRGPAENVPGTRFSFDMLGEGARTMADAKRYFDAYMDAIEVIGKSNNKSNVADANGISIKLSALHPRYSYLQRERVMVELLPMVKALCAAAARHDMGLNIDAEEADRLDISLDIFEALARDNDLAGWQGLGFVLQAYQKRAPRVAEWLIALGRETQRKLMVRLVKGAYWDSEIKHAQEMGLTDYPVYTRKCHTDLSYQVCAQILLEAPDAIYPQFATHNAYTVGLILELAGNRDDFEFQRLHGMGHLLYAQIEAVQGRQLPVRVYAPVGAHKDLLPYLVRRLLENGANSSFVNRFMDEKTPVDELVQDTIKLSEACDPYRHPQIPVPADIYIGHEPLPRKNAKGLELTDERDSDPLLAYVEKNAGKTYKGASIINGVQQGGDTEVRSPATGELVGETGNASKEQIDLALKAANSAQVTWDRRGGEARAAILDAVADLYEAHTDELIALVSREAGRILNDGISEVREAVDFCRYYANLARQHFAKPIELPGPTGEANQLSLHGRGVFVAISPWNFPLAIFTGQVAAALAAGNAVIAKPAEQTPLIAARAVELMHKAGIPTDVLHLLTGEGAAVGKPLLDDLRVSGVAFTGSTETAKVINMQLAARDGQIVPLIAETGGQNVMIVDSTALPEQVVDDVINSAFLSAGQRCSALRILCVQEEIADNLLKMLEGACQELVVGDPAKLATDIGPVIDSDAQQMLFRHIDRMKREAKTVFALDGDKIPSQGTFVGPHVFEIADLNVLEREVFGPILHVVRFRAKDLESLIQRINDTGYGLTFGLHSRIEGRADAVFKRVKVGNCYVNRNMVGAVVGANPFGGQGLSGTGPKAGGPHYLFRFATEKTKTVNTVATGGNTQLFTLGQ</sequence>
<keyword evidence="5" id="KW-0678">Repressor</keyword>
<dbReference type="InterPro" id="IPR024089">
    <property type="entry name" value="PRODH_PutA_dom_I/II"/>
</dbReference>
<organism evidence="10 11">
    <name type="scientific">Biformimicrobium ophioploci</name>
    <dbReference type="NCBI Taxonomy" id="3036711"/>
    <lineage>
        <taxon>Bacteria</taxon>
        <taxon>Pseudomonadati</taxon>
        <taxon>Pseudomonadota</taxon>
        <taxon>Gammaproteobacteria</taxon>
        <taxon>Cellvibrionales</taxon>
        <taxon>Microbulbiferaceae</taxon>
        <taxon>Biformimicrobium</taxon>
    </lineage>
</organism>
<dbReference type="PROSITE" id="PS00070">
    <property type="entry name" value="ALDEHYDE_DEHYDR_CYS"/>
    <property type="match status" value="1"/>
</dbReference>
<dbReference type="InterPro" id="IPR005933">
    <property type="entry name" value="PutA_C"/>
</dbReference>
<feature type="domain" description="Proline dehydrogenase" evidence="8">
    <location>
        <begin position="215"/>
        <end position="505"/>
    </location>
</feature>
<dbReference type="InterPro" id="IPR024082">
    <property type="entry name" value="PRODH_PutA_dom_II"/>
</dbReference>
<dbReference type="CDD" id="cd07125">
    <property type="entry name" value="ALDH_PutA-P5CDH"/>
    <property type="match status" value="1"/>
</dbReference>
<dbReference type="EC" id="1.2.1.88" evidence="5"/>
<evidence type="ECO:0000313" key="11">
    <source>
        <dbReference type="Proteomes" id="UP001224392"/>
    </source>
</evidence>
<feature type="compositionally biased region" description="Basic and acidic residues" evidence="6">
    <location>
        <begin position="58"/>
        <end position="77"/>
    </location>
</feature>
<evidence type="ECO:0000256" key="1">
    <source>
        <dbReference type="ARBA" id="ARBA00004786"/>
    </source>
</evidence>
<evidence type="ECO:0000259" key="7">
    <source>
        <dbReference type="Pfam" id="PF00171"/>
    </source>
</evidence>
<evidence type="ECO:0000256" key="3">
    <source>
        <dbReference type="ARBA" id="ARBA00023027"/>
    </source>
</evidence>
<proteinExistence type="inferred from homology"/>
<dbReference type="InterPro" id="IPR025703">
    <property type="entry name" value="Bifunct_PutA"/>
</dbReference>
<dbReference type="Gene3D" id="3.20.20.220">
    <property type="match status" value="1"/>
</dbReference>
<comment type="catalytic activity">
    <reaction evidence="5">
        <text>L-proline + a quinone = (S)-1-pyrroline-5-carboxylate + a quinol + H(+)</text>
        <dbReference type="Rhea" id="RHEA:23784"/>
        <dbReference type="ChEBI" id="CHEBI:15378"/>
        <dbReference type="ChEBI" id="CHEBI:17388"/>
        <dbReference type="ChEBI" id="CHEBI:24646"/>
        <dbReference type="ChEBI" id="CHEBI:60039"/>
        <dbReference type="ChEBI" id="CHEBI:132124"/>
        <dbReference type="EC" id="1.5.5.2"/>
    </reaction>
</comment>
<keyword evidence="2 5" id="KW-0560">Oxidoreductase</keyword>